<dbReference type="Gene3D" id="3.40.390.10">
    <property type="entry name" value="Collagenase (Catalytic Domain)"/>
    <property type="match status" value="1"/>
</dbReference>
<evidence type="ECO:0000256" key="7">
    <source>
        <dbReference type="RuleBase" id="RU003435"/>
    </source>
</evidence>
<name>A0A098BZM5_9BACT</name>
<sequence length="706" mass="80753">MKKVFLILFASMAILACNTQQKEGATGEKGAIFLTEFDTPYGTPPFDRITFEDYKPAFMAGMKQQTEEVNAIINNTEEPTFENTIEALDNSGAILTRVSRVFYGIRGANTNDSIRALAEELSPILSEHNDNIYLNEQLFARIKAIHDDTASMNLTTEQYRLLDEYYKSFVRSGIMLSEDDKSRLREINKELSGLTLRFGNNLLNETNSYKLVIDNEEDLAGLPEAVKATAASAAKAAGEEGKWVFGLQKPSWLPFLQYADNRDLREKLYKAMYMRGDNDNENDNKAVINDIVNLRIEKANLLGYDSHAHYTLDENMAKTPENVYKLLNELWDYALPQAKKEAAELQKLIDAEGGNFKLQSWDWWYYTEKLREKKYNLNEEETKPYFKMENVREGVFEVANRLWGLNFRKLDNVDVYHPEVEAYEVLDEDGSHLAVFYTDYFPRESKNAGAWMSSFRGQQVLNGENIRPLIFNVGNFTRPTDNTPSLLTLDEVETLFHEFGHALHGMMSNVNYAGVSGTSVSRDFVELPSQIMEHWAFHPEVIKLYAKHYETGEVIPDELIEKINTAANFNMGFNTTELVAAALLDMDYHTLTKKTDINVREFEKAAMSKIGLIEEIIPRYRSTYFSHIFSGGYSSGYYAYLWAEVLDADAFQAFVENGVFDKNTAKLFRDNILSKGNSDDPMTLYKKFRGAEPNPKFLLQNRGFID</sequence>
<comment type="similarity">
    <text evidence="1 7">Belongs to the peptidase M3 family.</text>
</comment>
<dbReference type="PATRIC" id="fig|1562970.3.peg.844"/>
<accession>A0A098BZM5</accession>
<dbReference type="InterPro" id="IPR024079">
    <property type="entry name" value="MetalloPept_cat_dom_sf"/>
</dbReference>
<dbReference type="InterPro" id="IPR001567">
    <property type="entry name" value="Pept_M3A_M3B_dom"/>
</dbReference>
<evidence type="ECO:0000313" key="11">
    <source>
        <dbReference type="Proteomes" id="UP000032417"/>
    </source>
</evidence>
<evidence type="ECO:0000256" key="8">
    <source>
        <dbReference type="SAM" id="SignalP"/>
    </source>
</evidence>
<dbReference type="GO" id="GO:0005829">
    <property type="term" value="C:cytosol"/>
    <property type="evidence" value="ECO:0007669"/>
    <property type="project" value="TreeGrafter"/>
</dbReference>
<evidence type="ECO:0000256" key="2">
    <source>
        <dbReference type="ARBA" id="ARBA00022670"/>
    </source>
</evidence>
<keyword evidence="2 7" id="KW-0645">Protease</keyword>
<dbReference type="STRING" id="1562970.ING2E5B_0850"/>
<dbReference type="EMBL" id="LN515532">
    <property type="protein sequence ID" value="CEA15613.1"/>
    <property type="molecule type" value="Genomic_DNA"/>
</dbReference>
<dbReference type="Gene3D" id="1.20.1050.40">
    <property type="entry name" value="Endopeptidase. Chain P, domain 1"/>
    <property type="match status" value="1"/>
</dbReference>
<dbReference type="Proteomes" id="UP000032417">
    <property type="component" value="Chromosome 1"/>
</dbReference>
<dbReference type="InterPro" id="IPR034005">
    <property type="entry name" value="M3A_DCP"/>
</dbReference>
<dbReference type="HOGENOM" id="CLU_001805_4_0_10"/>
<dbReference type="CDD" id="cd06456">
    <property type="entry name" value="M3A_DCP"/>
    <property type="match status" value="1"/>
</dbReference>
<keyword evidence="4 7" id="KW-0378">Hydrolase</keyword>
<evidence type="ECO:0000313" key="10">
    <source>
        <dbReference type="EMBL" id="CEA15613.1"/>
    </source>
</evidence>
<dbReference type="FunFam" id="3.40.390.10:FF:000009">
    <property type="entry name" value="Oligopeptidase A"/>
    <property type="match status" value="1"/>
</dbReference>
<feature type="chain" id="PRO_5001938754" description="Peptidase M3A/M3B catalytic domain-containing protein" evidence="8">
    <location>
        <begin position="17"/>
        <end position="706"/>
    </location>
</feature>
<dbReference type="Pfam" id="PF01432">
    <property type="entry name" value="Peptidase_M3"/>
    <property type="match status" value="1"/>
</dbReference>
<proteinExistence type="inferred from homology"/>
<evidence type="ECO:0000259" key="9">
    <source>
        <dbReference type="Pfam" id="PF01432"/>
    </source>
</evidence>
<dbReference type="GO" id="GO:0004180">
    <property type="term" value="F:carboxypeptidase activity"/>
    <property type="evidence" value="ECO:0007669"/>
    <property type="project" value="TreeGrafter"/>
</dbReference>
<dbReference type="InterPro" id="IPR024080">
    <property type="entry name" value="Neurolysin/TOP_N"/>
</dbReference>
<evidence type="ECO:0000256" key="6">
    <source>
        <dbReference type="ARBA" id="ARBA00023049"/>
    </source>
</evidence>
<dbReference type="GO" id="GO:0046872">
    <property type="term" value="F:metal ion binding"/>
    <property type="evidence" value="ECO:0007669"/>
    <property type="project" value="UniProtKB-UniRule"/>
</dbReference>
<dbReference type="PROSITE" id="PS51257">
    <property type="entry name" value="PROKAR_LIPOPROTEIN"/>
    <property type="match status" value="1"/>
</dbReference>
<protein>
    <recommendedName>
        <fullName evidence="9">Peptidase M3A/M3B catalytic domain-containing protein</fullName>
    </recommendedName>
</protein>
<dbReference type="GO" id="GO:0006508">
    <property type="term" value="P:proteolysis"/>
    <property type="evidence" value="ECO:0007669"/>
    <property type="project" value="UniProtKB-KW"/>
</dbReference>
<keyword evidence="8" id="KW-0732">Signal</keyword>
<reference evidence="10 11" key="1">
    <citation type="submission" date="2014-08" db="EMBL/GenBank/DDBJ databases">
        <authorList>
            <person name="Wibberg D."/>
        </authorList>
    </citation>
    <scope>NUCLEOTIDE SEQUENCE [LARGE SCALE GENOMIC DNA]</scope>
    <source>
        <strain evidence="11">ING2-E5B</strain>
    </source>
</reference>
<dbReference type="KEGG" id="pbt:ING2E5B_0850"/>
<organism evidence="10 11">
    <name type="scientific">Fermentimonas caenicola</name>
    <dbReference type="NCBI Taxonomy" id="1562970"/>
    <lineage>
        <taxon>Bacteria</taxon>
        <taxon>Pseudomonadati</taxon>
        <taxon>Bacteroidota</taxon>
        <taxon>Bacteroidia</taxon>
        <taxon>Bacteroidales</taxon>
        <taxon>Dysgonomonadaceae</taxon>
        <taxon>Fermentimonas</taxon>
    </lineage>
</organism>
<gene>
    <name evidence="10" type="ORF">ING2E5B_0850</name>
</gene>
<feature type="signal peptide" evidence="8">
    <location>
        <begin position="1"/>
        <end position="16"/>
    </location>
</feature>
<evidence type="ECO:0000256" key="4">
    <source>
        <dbReference type="ARBA" id="ARBA00022801"/>
    </source>
</evidence>
<evidence type="ECO:0000256" key="3">
    <source>
        <dbReference type="ARBA" id="ARBA00022723"/>
    </source>
</evidence>
<keyword evidence="3 7" id="KW-0479">Metal-binding</keyword>
<dbReference type="InterPro" id="IPR024077">
    <property type="entry name" value="Neurolysin/TOP_dom2"/>
</dbReference>
<dbReference type="AlphaFoldDB" id="A0A098BZM5"/>
<keyword evidence="5 7" id="KW-0862">Zinc</keyword>
<evidence type="ECO:0000256" key="5">
    <source>
        <dbReference type="ARBA" id="ARBA00022833"/>
    </source>
</evidence>
<dbReference type="SUPFAM" id="SSF55486">
    <property type="entry name" value="Metalloproteases ('zincins'), catalytic domain"/>
    <property type="match status" value="1"/>
</dbReference>
<comment type="cofactor">
    <cofactor evidence="7">
        <name>Zn(2+)</name>
        <dbReference type="ChEBI" id="CHEBI:29105"/>
    </cofactor>
    <text evidence="7">Binds 1 zinc ion.</text>
</comment>
<keyword evidence="11" id="KW-1185">Reference proteome</keyword>
<dbReference type="PANTHER" id="PTHR43660:SF1">
    <property type="entry name" value="DIPEPTIDYL CARBOXYPEPTIDASE"/>
    <property type="match status" value="1"/>
</dbReference>
<evidence type="ECO:0000256" key="1">
    <source>
        <dbReference type="ARBA" id="ARBA00006040"/>
    </source>
</evidence>
<feature type="domain" description="Peptidase M3A/M3B catalytic" evidence="9">
    <location>
        <begin position="255"/>
        <end position="702"/>
    </location>
</feature>
<keyword evidence="6 7" id="KW-0482">Metalloprotease</keyword>
<dbReference type="GO" id="GO:0004222">
    <property type="term" value="F:metalloendopeptidase activity"/>
    <property type="evidence" value="ECO:0007669"/>
    <property type="project" value="InterPro"/>
</dbReference>
<dbReference type="Gene3D" id="1.10.1370.10">
    <property type="entry name" value="Neurolysin, domain 3"/>
    <property type="match status" value="1"/>
</dbReference>
<dbReference type="InterPro" id="IPR045090">
    <property type="entry name" value="Pept_M3A_M3B"/>
</dbReference>
<dbReference type="PANTHER" id="PTHR43660">
    <property type="entry name" value="DIPEPTIDYL CARBOXYPEPTIDASE"/>
    <property type="match status" value="1"/>
</dbReference>